<gene>
    <name evidence="1" type="ORF">NCTC9185_03367</name>
</gene>
<dbReference type="AlphaFoldDB" id="A0A4U9D145"/>
<dbReference type="EMBL" id="CABDVU010000001">
    <property type="protein sequence ID" value="VTN11411.1"/>
    <property type="molecule type" value="Genomic_DNA"/>
</dbReference>
<sequence>MTQLVCIITAVLIYLPFVKIASRRLETAQRQAENTQITDNA</sequence>
<accession>A0A4U9D145</accession>
<name>A0A4U9D145_RAOTE</name>
<dbReference type="GO" id="GO:0016740">
    <property type="term" value="F:transferase activity"/>
    <property type="evidence" value="ECO:0007669"/>
    <property type="project" value="UniProtKB-KW"/>
</dbReference>
<keyword evidence="1" id="KW-0808">Transferase</keyword>
<proteinExistence type="predicted"/>
<dbReference type="Proteomes" id="UP000339249">
    <property type="component" value="Unassembled WGS sequence"/>
</dbReference>
<reference evidence="1 2" key="1">
    <citation type="submission" date="2019-04" db="EMBL/GenBank/DDBJ databases">
        <authorList>
            <consortium name="Pathogen Informatics"/>
        </authorList>
    </citation>
    <scope>NUCLEOTIDE SEQUENCE [LARGE SCALE GENOMIC DNA]</scope>
    <source>
        <strain evidence="1 2">NCTC9185</strain>
    </source>
</reference>
<evidence type="ECO:0000313" key="2">
    <source>
        <dbReference type="Proteomes" id="UP000339249"/>
    </source>
</evidence>
<protein>
    <submittedName>
        <fullName evidence="1">Phosphotransferase system cellobiose-specific component IIC</fullName>
    </submittedName>
</protein>
<evidence type="ECO:0000313" key="1">
    <source>
        <dbReference type="EMBL" id="VTN11411.1"/>
    </source>
</evidence>
<organism evidence="1 2">
    <name type="scientific">Raoultella terrigena</name>
    <name type="common">Klebsiella terrigena</name>
    <dbReference type="NCBI Taxonomy" id="577"/>
    <lineage>
        <taxon>Bacteria</taxon>
        <taxon>Pseudomonadati</taxon>
        <taxon>Pseudomonadota</taxon>
        <taxon>Gammaproteobacteria</taxon>
        <taxon>Enterobacterales</taxon>
        <taxon>Enterobacteriaceae</taxon>
        <taxon>Klebsiella/Raoultella group</taxon>
        <taxon>Raoultella</taxon>
    </lineage>
</organism>